<name>A0A917WLN1_9ACTN</name>
<dbReference type="PANTHER" id="PTHR37017:SF11">
    <property type="entry name" value="ESTERASE_LIPASE_THIOESTERASE DOMAIN-CONTAINING PROTEIN"/>
    <property type="match status" value="1"/>
</dbReference>
<dbReference type="PANTHER" id="PTHR37017">
    <property type="entry name" value="AB HYDROLASE-1 DOMAIN-CONTAINING PROTEIN-RELATED"/>
    <property type="match status" value="1"/>
</dbReference>
<dbReference type="RefSeq" id="WP_188944428.1">
    <property type="nucleotide sequence ID" value="NZ_BMNA01000013.1"/>
</dbReference>
<reference evidence="2" key="1">
    <citation type="journal article" date="2014" name="Int. J. Syst. Evol. Microbiol.">
        <title>Complete genome sequence of Corynebacterium casei LMG S-19264T (=DSM 44701T), isolated from a smear-ripened cheese.</title>
        <authorList>
            <consortium name="US DOE Joint Genome Institute (JGI-PGF)"/>
            <person name="Walter F."/>
            <person name="Albersmeier A."/>
            <person name="Kalinowski J."/>
            <person name="Ruckert C."/>
        </authorList>
    </citation>
    <scope>NUCLEOTIDE SEQUENCE</scope>
    <source>
        <strain evidence="2">CGMCC 4.7308</strain>
    </source>
</reference>
<proteinExistence type="predicted"/>
<dbReference type="GO" id="GO:0003824">
    <property type="term" value="F:catalytic activity"/>
    <property type="evidence" value="ECO:0007669"/>
    <property type="project" value="UniProtKB-ARBA"/>
</dbReference>
<dbReference type="AlphaFoldDB" id="A0A917WLN1"/>
<keyword evidence="3" id="KW-1185">Reference proteome</keyword>
<evidence type="ECO:0000259" key="1">
    <source>
        <dbReference type="Pfam" id="PF12697"/>
    </source>
</evidence>
<dbReference type="InterPro" id="IPR029058">
    <property type="entry name" value="AB_hydrolase_fold"/>
</dbReference>
<accession>A0A917WLN1</accession>
<dbReference type="InterPro" id="IPR000073">
    <property type="entry name" value="AB_hydrolase_1"/>
</dbReference>
<dbReference type="Pfam" id="PF12697">
    <property type="entry name" value="Abhydrolase_6"/>
    <property type="match status" value="1"/>
</dbReference>
<sequence length="232" mass="24346">MRVVFVHGACVRDGAWWWHRTAELLAENGMPSVAPGLPSCGETGVPGGTEGAGLAEDVAAVRAVLADGDEPTVLVVHSYGGIVAAEAAAGIAAVRHLVLVSSYLPEVGQSLSDFTGGGEPASFLDVDPGAGTFGVRADMFVDTFLHDCDDEIRVQAADHLARQSLRVTGQPVGAAAWREVPTTYLVCSADRGTPAERQRDFARRADAVVEIDAGHHPFLTRPDAVRDLLLGL</sequence>
<evidence type="ECO:0000313" key="3">
    <source>
        <dbReference type="Proteomes" id="UP000655208"/>
    </source>
</evidence>
<reference evidence="2" key="2">
    <citation type="submission" date="2020-09" db="EMBL/GenBank/DDBJ databases">
        <authorList>
            <person name="Sun Q."/>
            <person name="Zhou Y."/>
        </authorList>
    </citation>
    <scope>NUCLEOTIDE SEQUENCE</scope>
    <source>
        <strain evidence="2">CGMCC 4.7308</strain>
    </source>
</reference>
<comment type="caution">
    <text evidence="2">The sequence shown here is derived from an EMBL/GenBank/DDBJ whole genome shotgun (WGS) entry which is preliminary data.</text>
</comment>
<feature type="domain" description="AB hydrolase-1" evidence="1">
    <location>
        <begin position="3"/>
        <end position="227"/>
    </location>
</feature>
<dbReference type="Gene3D" id="3.40.50.1820">
    <property type="entry name" value="alpha/beta hydrolase"/>
    <property type="match status" value="1"/>
</dbReference>
<dbReference type="Proteomes" id="UP000655208">
    <property type="component" value="Unassembled WGS sequence"/>
</dbReference>
<dbReference type="InterPro" id="IPR052897">
    <property type="entry name" value="Sec-Metab_Biosynth_Hydrolase"/>
</dbReference>
<dbReference type="SUPFAM" id="SSF53474">
    <property type="entry name" value="alpha/beta-Hydrolases"/>
    <property type="match status" value="1"/>
</dbReference>
<dbReference type="EMBL" id="BMNA01000013">
    <property type="protein sequence ID" value="GGM14741.1"/>
    <property type="molecule type" value="Genomic_DNA"/>
</dbReference>
<protein>
    <recommendedName>
        <fullName evidence="1">AB hydrolase-1 domain-containing protein</fullName>
    </recommendedName>
</protein>
<evidence type="ECO:0000313" key="2">
    <source>
        <dbReference type="EMBL" id="GGM14741.1"/>
    </source>
</evidence>
<gene>
    <name evidence="2" type="ORF">GCM10011594_38430</name>
</gene>
<organism evidence="2 3">
    <name type="scientific">Nakamurella endophytica</name>
    <dbReference type="NCBI Taxonomy" id="1748367"/>
    <lineage>
        <taxon>Bacteria</taxon>
        <taxon>Bacillati</taxon>
        <taxon>Actinomycetota</taxon>
        <taxon>Actinomycetes</taxon>
        <taxon>Nakamurellales</taxon>
        <taxon>Nakamurellaceae</taxon>
        <taxon>Nakamurella</taxon>
    </lineage>
</organism>